<keyword evidence="2" id="KW-0012">Acyltransferase</keyword>
<dbReference type="GO" id="GO:0016747">
    <property type="term" value="F:acyltransferase activity, transferring groups other than amino-acyl groups"/>
    <property type="evidence" value="ECO:0007669"/>
    <property type="project" value="InterPro"/>
</dbReference>
<organism evidence="2 3">
    <name type="scientific">Escherichia coli</name>
    <dbReference type="NCBI Taxonomy" id="562"/>
    <lineage>
        <taxon>Bacteria</taxon>
        <taxon>Pseudomonadati</taxon>
        <taxon>Pseudomonadota</taxon>
        <taxon>Gammaproteobacteria</taxon>
        <taxon>Enterobacterales</taxon>
        <taxon>Enterobacteriaceae</taxon>
        <taxon>Escherichia</taxon>
    </lineage>
</organism>
<evidence type="ECO:0000259" key="1">
    <source>
        <dbReference type="PROSITE" id="PS51186"/>
    </source>
</evidence>
<dbReference type="Proteomes" id="UP000254052">
    <property type="component" value="Unassembled WGS sequence"/>
</dbReference>
<evidence type="ECO:0000313" key="2">
    <source>
        <dbReference type="EMBL" id="STM15040.1"/>
    </source>
</evidence>
<reference evidence="2 3" key="1">
    <citation type="submission" date="2018-06" db="EMBL/GenBank/DDBJ databases">
        <authorList>
            <consortium name="Pathogen Informatics"/>
            <person name="Doyle S."/>
        </authorList>
    </citation>
    <scope>NUCLEOTIDE SEQUENCE [LARGE SCALE GENOMIC DNA]</scope>
    <source>
        <strain evidence="2 3">NCTC9962</strain>
    </source>
</reference>
<keyword evidence="2" id="KW-0808">Transferase</keyword>
<evidence type="ECO:0000313" key="3">
    <source>
        <dbReference type="Proteomes" id="UP000254052"/>
    </source>
</evidence>
<dbReference type="EMBL" id="UGED01000018">
    <property type="protein sequence ID" value="STM15040.1"/>
    <property type="molecule type" value="Genomic_DNA"/>
</dbReference>
<dbReference type="SUPFAM" id="SSF55729">
    <property type="entry name" value="Acyl-CoA N-acyltransferases (Nat)"/>
    <property type="match status" value="1"/>
</dbReference>
<dbReference type="CDD" id="cd04301">
    <property type="entry name" value="NAT_SF"/>
    <property type="match status" value="1"/>
</dbReference>
<feature type="domain" description="N-acetyltransferase" evidence="1">
    <location>
        <begin position="1"/>
        <end position="55"/>
    </location>
</feature>
<dbReference type="InterPro" id="IPR016181">
    <property type="entry name" value="Acyl_CoA_acyltransferase"/>
</dbReference>
<proteinExistence type="predicted"/>
<name>A0A377D208_ECOLX</name>
<accession>A0A377D208</accession>
<dbReference type="AlphaFoldDB" id="A0A377D208"/>
<dbReference type="EC" id="2.3.1.-" evidence="2"/>
<dbReference type="Gene3D" id="3.40.630.30">
    <property type="match status" value="1"/>
</dbReference>
<gene>
    <name evidence="2" type="primary">ypeA_2</name>
    <name evidence="2" type="ORF">NCTC9962_06457</name>
</gene>
<sequence length="55" mass="5992">MTSVCFLVAEVNGEVVGTVMGGYDGHRGSAYYLGVHPEFRGRGIAMRCLIGWRKS</sequence>
<protein>
    <submittedName>
        <fullName evidence="2">N-acetyltransferase GCN5</fullName>
        <ecNumber evidence="2">2.3.1.-</ecNumber>
    </submittedName>
</protein>
<dbReference type="InterPro" id="IPR000182">
    <property type="entry name" value="GNAT_dom"/>
</dbReference>
<dbReference type="PROSITE" id="PS51186">
    <property type="entry name" value="GNAT"/>
    <property type="match status" value="1"/>
</dbReference>
<dbReference type="Pfam" id="PF13508">
    <property type="entry name" value="Acetyltransf_7"/>
    <property type="match status" value="1"/>
</dbReference>